<feature type="domain" description="PiggyBac transposable element-derived protein" evidence="2">
    <location>
        <begin position="17"/>
        <end position="164"/>
    </location>
</feature>
<dbReference type="PANTHER" id="PTHR46599">
    <property type="entry name" value="PIGGYBAC TRANSPOSABLE ELEMENT-DERIVED PROTEIN 4"/>
    <property type="match status" value="1"/>
</dbReference>
<name>A0AAE0ZJX7_9GAST</name>
<sequence>MFTYYGGETAYHPNIDPKCAQAIKIFEKLLRPLEKGHHIFADRFYISMPLLGFLKNRSFHYTGTVDIRRKNFPPLLKTLRLDYREKQGFINDDISLLLAAFRDKKAKKNVVVVTTSGAVETTPVRRRHDTVEKPTCIHEYNQTMNGCDRADQNVQYYGVHKRKSYKCRADGEETPQPVNTLARLNPLFHIMESARVDRNYRVCSTPQQRKRTRNVCATCPGDKMPVLGQVNIPYFFKGEKYLMKFIVTSTEGAQKIEGVIATRRLSHISLKIERDPLNERFRRALSINSSDETIGPHYVVHWPCKGRHRQCNTAVKSMCGSDMFVARFLNLVYPRPQSTDMNTEEALGLLMRQLDDDVSQCSDSQSSLVQTVEPQHTLEEVIQLAALRNTNSSDEDLFDDDPNDPDVNVSNLTRFSSDSDNEVEQVGDRAQGAIENAEVDADNDAADRDFIPVGTVERVPTTSTEPGPSSTEPGRTVQLGESR</sequence>
<protein>
    <recommendedName>
        <fullName evidence="2">PiggyBac transposable element-derived protein domain-containing protein</fullName>
    </recommendedName>
</protein>
<proteinExistence type="predicted"/>
<dbReference type="InterPro" id="IPR029526">
    <property type="entry name" value="PGBD"/>
</dbReference>
<keyword evidence="4" id="KW-1185">Reference proteome</keyword>
<reference evidence="3" key="1">
    <citation type="journal article" date="2023" name="G3 (Bethesda)">
        <title>A reference genome for the long-term kleptoplast-retaining sea slug Elysia crispata morphotype clarki.</title>
        <authorList>
            <person name="Eastman K.E."/>
            <person name="Pendleton A.L."/>
            <person name="Shaikh M.A."/>
            <person name="Suttiyut T."/>
            <person name="Ogas R."/>
            <person name="Tomko P."/>
            <person name="Gavelis G."/>
            <person name="Widhalm J.R."/>
            <person name="Wisecaver J.H."/>
        </authorList>
    </citation>
    <scope>NUCLEOTIDE SEQUENCE</scope>
    <source>
        <strain evidence="3">ECLA1</strain>
    </source>
</reference>
<feature type="compositionally biased region" description="Low complexity" evidence="1">
    <location>
        <begin position="460"/>
        <end position="474"/>
    </location>
</feature>
<gene>
    <name evidence="3" type="ORF">RRG08_036410</name>
</gene>
<evidence type="ECO:0000313" key="4">
    <source>
        <dbReference type="Proteomes" id="UP001283361"/>
    </source>
</evidence>
<dbReference type="AlphaFoldDB" id="A0AAE0ZJX7"/>
<dbReference type="Proteomes" id="UP001283361">
    <property type="component" value="Unassembled WGS sequence"/>
</dbReference>
<evidence type="ECO:0000259" key="2">
    <source>
        <dbReference type="Pfam" id="PF13843"/>
    </source>
</evidence>
<dbReference type="Pfam" id="PF13843">
    <property type="entry name" value="DDE_Tnp_1_7"/>
    <property type="match status" value="1"/>
</dbReference>
<dbReference type="EMBL" id="JAWDGP010003786">
    <property type="protein sequence ID" value="KAK3770809.1"/>
    <property type="molecule type" value="Genomic_DNA"/>
</dbReference>
<organism evidence="3 4">
    <name type="scientific">Elysia crispata</name>
    <name type="common">lettuce slug</name>
    <dbReference type="NCBI Taxonomy" id="231223"/>
    <lineage>
        <taxon>Eukaryota</taxon>
        <taxon>Metazoa</taxon>
        <taxon>Spiralia</taxon>
        <taxon>Lophotrochozoa</taxon>
        <taxon>Mollusca</taxon>
        <taxon>Gastropoda</taxon>
        <taxon>Heterobranchia</taxon>
        <taxon>Euthyneura</taxon>
        <taxon>Panpulmonata</taxon>
        <taxon>Sacoglossa</taxon>
        <taxon>Placobranchoidea</taxon>
        <taxon>Plakobranchidae</taxon>
        <taxon>Elysia</taxon>
    </lineage>
</organism>
<feature type="region of interest" description="Disordered" evidence="1">
    <location>
        <begin position="434"/>
        <end position="483"/>
    </location>
</feature>
<comment type="caution">
    <text evidence="3">The sequence shown here is derived from an EMBL/GenBank/DDBJ whole genome shotgun (WGS) entry which is preliminary data.</text>
</comment>
<evidence type="ECO:0000313" key="3">
    <source>
        <dbReference type="EMBL" id="KAK3770809.1"/>
    </source>
</evidence>
<accession>A0AAE0ZJX7</accession>
<evidence type="ECO:0000256" key="1">
    <source>
        <dbReference type="SAM" id="MobiDB-lite"/>
    </source>
</evidence>
<dbReference type="PANTHER" id="PTHR46599:SF3">
    <property type="entry name" value="PIGGYBAC TRANSPOSABLE ELEMENT-DERIVED PROTEIN 4"/>
    <property type="match status" value="1"/>
</dbReference>